<protein>
    <submittedName>
        <fullName evidence="8">NAD(P)H-quinone oxidoreductase subunit I, chloroplastic</fullName>
    </submittedName>
</protein>
<dbReference type="InterPro" id="IPR017896">
    <property type="entry name" value="4Fe4S_Fe-S-bd"/>
</dbReference>
<dbReference type="PANTHER" id="PTHR10849">
    <property type="entry name" value="NADH DEHYDROGENASE UBIQUINONE IRON-SULFUR PROTEIN 8, MITOCHONDRIAL"/>
    <property type="match status" value="1"/>
</dbReference>
<dbReference type="InterPro" id="IPR017900">
    <property type="entry name" value="4Fe4S_Fe_S_CS"/>
</dbReference>
<feature type="domain" description="4Fe-4S ferredoxin-type" evidence="7">
    <location>
        <begin position="64"/>
        <end position="93"/>
    </location>
</feature>
<feature type="domain" description="4Fe-4S ferredoxin-type" evidence="7">
    <location>
        <begin position="33"/>
        <end position="62"/>
    </location>
</feature>
<keyword evidence="2" id="KW-0479">Metal-binding</keyword>
<dbReference type="PROSITE" id="PS51379">
    <property type="entry name" value="4FE4S_FER_2"/>
    <property type="match status" value="2"/>
</dbReference>
<dbReference type="RefSeq" id="WP_338096418.1">
    <property type="nucleotide sequence ID" value="NZ_JAWDKB010000005.1"/>
</dbReference>
<organism evidence="8 9">
    <name type="scientific">Methanorbis rubei</name>
    <dbReference type="NCBI Taxonomy" id="3028300"/>
    <lineage>
        <taxon>Archaea</taxon>
        <taxon>Methanobacteriati</taxon>
        <taxon>Methanobacteriota</taxon>
        <taxon>Stenosarchaea group</taxon>
        <taxon>Methanomicrobia</taxon>
        <taxon>Methanomicrobiales</taxon>
        <taxon>Methanocorpusculaceae</taxon>
        <taxon>Methanorbis</taxon>
    </lineage>
</organism>
<dbReference type="SUPFAM" id="SSF54862">
    <property type="entry name" value="4Fe-4S ferredoxins"/>
    <property type="match status" value="1"/>
</dbReference>
<dbReference type="GO" id="GO:0009060">
    <property type="term" value="P:aerobic respiration"/>
    <property type="evidence" value="ECO:0007669"/>
    <property type="project" value="TreeGrafter"/>
</dbReference>
<accession>A0AAE4MGN3</accession>
<reference evidence="8 9" key="1">
    <citation type="submission" date="2023-06" db="EMBL/GenBank/DDBJ databases">
        <title>Genome sequence of Methancorpusculaceae sp. Cs1.</title>
        <authorList>
            <person name="Protasov E."/>
            <person name="Platt K."/>
            <person name="Poehlein A."/>
            <person name="Daniel R."/>
            <person name="Brune A."/>
        </authorList>
    </citation>
    <scope>NUCLEOTIDE SEQUENCE [LARGE SCALE GENOMIC DNA]</scope>
    <source>
        <strain evidence="8 9">Cs1</strain>
    </source>
</reference>
<feature type="compositionally biased region" description="Basic and acidic residues" evidence="6">
    <location>
        <begin position="114"/>
        <end position="132"/>
    </location>
</feature>
<dbReference type="GO" id="GO:0016020">
    <property type="term" value="C:membrane"/>
    <property type="evidence" value="ECO:0007669"/>
    <property type="project" value="InterPro"/>
</dbReference>
<proteinExistence type="predicted"/>
<feature type="region of interest" description="Disordered" evidence="6">
    <location>
        <begin position="109"/>
        <end position="132"/>
    </location>
</feature>
<evidence type="ECO:0000256" key="3">
    <source>
        <dbReference type="ARBA" id="ARBA00022737"/>
    </source>
</evidence>
<dbReference type="GO" id="GO:0003954">
    <property type="term" value="F:NADH dehydrogenase activity"/>
    <property type="evidence" value="ECO:0007669"/>
    <property type="project" value="TreeGrafter"/>
</dbReference>
<evidence type="ECO:0000259" key="7">
    <source>
        <dbReference type="PROSITE" id="PS51379"/>
    </source>
</evidence>
<evidence type="ECO:0000256" key="6">
    <source>
        <dbReference type="SAM" id="MobiDB-lite"/>
    </source>
</evidence>
<evidence type="ECO:0000256" key="2">
    <source>
        <dbReference type="ARBA" id="ARBA00022723"/>
    </source>
</evidence>
<dbReference type="PROSITE" id="PS00198">
    <property type="entry name" value="4FE4S_FER_1"/>
    <property type="match status" value="1"/>
</dbReference>
<dbReference type="GO" id="GO:0051539">
    <property type="term" value="F:4 iron, 4 sulfur cluster binding"/>
    <property type="evidence" value="ECO:0007669"/>
    <property type="project" value="UniProtKB-KW"/>
</dbReference>
<sequence>MKMLKTILKQFVHKPVTTTFPAEPAKRFDITRGHVVFDPSKCTSCMICMKRCPSQAVTVDRAAKLWTIDLFRCVICGQCAELCKFGALSVDPAYSSSARPDERGVETYEITYVKPEKPKKDPETEDEVLKRE</sequence>
<dbReference type="Proteomes" id="UP001283212">
    <property type="component" value="Unassembled WGS sequence"/>
</dbReference>
<gene>
    <name evidence="8" type="primary">ndhI_7</name>
    <name evidence="8" type="ORF">McpCs1_12900</name>
</gene>
<keyword evidence="3" id="KW-0677">Repeat</keyword>
<evidence type="ECO:0000256" key="4">
    <source>
        <dbReference type="ARBA" id="ARBA00023004"/>
    </source>
</evidence>
<keyword evidence="5" id="KW-0411">Iron-sulfur</keyword>
<dbReference type="PANTHER" id="PTHR10849:SF35">
    <property type="entry name" value="FORMATE HYDROGENLYASE SUBUNIT 6-RELATED"/>
    <property type="match status" value="1"/>
</dbReference>
<evidence type="ECO:0000313" key="8">
    <source>
        <dbReference type="EMBL" id="MDV0443906.1"/>
    </source>
</evidence>
<evidence type="ECO:0000256" key="1">
    <source>
        <dbReference type="ARBA" id="ARBA00022485"/>
    </source>
</evidence>
<dbReference type="Pfam" id="PF13187">
    <property type="entry name" value="Fer4_9"/>
    <property type="match status" value="1"/>
</dbReference>
<dbReference type="Gene3D" id="3.30.70.3270">
    <property type="match status" value="1"/>
</dbReference>
<keyword evidence="9" id="KW-1185">Reference proteome</keyword>
<dbReference type="GO" id="GO:0046872">
    <property type="term" value="F:metal ion binding"/>
    <property type="evidence" value="ECO:0007669"/>
    <property type="project" value="UniProtKB-KW"/>
</dbReference>
<keyword evidence="1" id="KW-0004">4Fe-4S</keyword>
<keyword evidence="4" id="KW-0408">Iron</keyword>
<evidence type="ECO:0000313" key="9">
    <source>
        <dbReference type="Proteomes" id="UP001283212"/>
    </source>
</evidence>
<comment type="caution">
    <text evidence="8">The sequence shown here is derived from an EMBL/GenBank/DDBJ whole genome shotgun (WGS) entry which is preliminary data.</text>
</comment>
<evidence type="ECO:0000256" key="5">
    <source>
        <dbReference type="ARBA" id="ARBA00023014"/>
    </source>
</evidence>
<dbReference type="InterPro" id="IPR010226">
    <property type="entry name" value="NADH_quinone_OxRdtase_chainI"/>
</dbReference>
<dbReference type="AlphaFoldDB" id="A0AAE4MGN3"/>
<name>A0AAE4MGN3_9EURY</name>
<dbReference type="EMBL" id="JAWDKB010000005">
    <property type="protein sequence ID" value="MDV0443906.1"/>
    <property type="molecule type" value="Genomic_DNA"/>
</dbReference>